<dbReference type="InterPro" id="IPR000917">
    <property type="entry name" value="Sulfatase_N"/>
</dbReference>
<sequence length="401" mass="44325">MRLSKSKARSVVGLDIESGFIAAAALAKGENSDSPVLERAATSSLGSGLFRDGEVVNGVTLAEHLKANGYRTFAGVNSRNPYSAHAKYGFDRGFDEHNAGADYNRHMDWTEQFVLSRFSDHHAAGPCFVYVHVNDTHEPWDAPEPWRNMWGDSYHNLYEGDITYTDHYLGRIFSGLKRLGIFDETLIVVFGDHGTEFWEHGFTEKKVNLYNEILHVPLIFHCPALLPSGVAVAGLAESAQVAATIVEIAGLAPIPSAQGQSLLGRIRGDSRKGLDHVCSHTRHEHQRDAGAVQFDHYAIQTLTHKLIRLELHAEADALCSDWKYRMQAIAVRCRAEPDSLGPGTVLRELYDLRRDPAEGDNLLRQPADGIEEVARELEAKLDAWVAASRAQRPPAASGRRA</sequence>
<reference evidence="2" key="1">
    <citation type="journal article" date="2015" name="Nature">
        <title>Complex archaea that bridge the gap between prokaryotes and eukaryotes.</title>
        <authorList>
            <person name="Spang A."/>
            <person name="Saw J.H."/>
            <person name="Jorgensen S.L."/>
            <person name="Zaremba-Niedzwiedzka K."/>
            <person name="Martijn J."/>
            <person name="Lind A.E."/>
            <person name="van Eijk R."/>
            <person name="Schleper C."/>
            <person name="Guy L."/>
            <person name="Ettema T.J."/>
        </authorList>
    </citation>
    <scope>NUCLEOTIDE SEQUENCE</scope>
</reference>
<evidence type="ECO:0000259" key="1">
    <source>
        <dbReference type="Pfam" id="PF00884"/>
    </source>
</evidence>
<comment type="caution">
    <text evidence="2">The sequence shown here is derived from an EMBL/GenBank/DDBJ whole genome shotgun (WGS) entry which is preliminary data.</text>
</comment>
<gene>
    <name evidence="2" type="ORF">LCGC14_2362170</name>
</gene>
<accession>A0A0F9C672</accession>
<organism evidence="2">
    <name type="scientific">marine sediment metagenome</name>
    <dbReference type="NCBI Taxonomy" id="412755"/>
    <lineage>
        <taxon>unclassified sequences</taxon>
        <taxon>metagenomes</taxon>
        <taxon>ecological metagenomes</taxon>
    </lineage>
</organism>
<dbReference type="Gene3D" id="3.40.720.10">
    <property type="entry name" value="Alkaline Phosphatase, subunit A"/>
    <property type="match status" value="2"/>
</dbReference>
<dbReference type="PANTHER" id="PTHR43751:SF3">
    <property type="entry name" value="SULFATASE N-TERMINAL DOMAIN-CONTAINING PROTEIN"/>
    <property type="match status" value="1"/>
</dbReference>
<proteinExistence type="predicted"/>
<dbReference type="SUPFAM" id="SSF53649">
    <property type="entry name" value="Alkaline phosphatase-like"/>
    <property type="match status" value="1"/>
</dbReference>
<feature type="domain" description="Sulfatase N-terminal" evidence="1">
    <location>
        <begin position="59"/>
        <end position="250"/>
    </location>
</feature>
<dbReference type="InterPro" id="IPR017850">
    <property type="entry name" value="Alkaline_phosphatase_core_sf"/>
</dbReference>
<name>A0A0F9C672_9ZZZZ</name>
<dbReference type="Pfam" id="PF00884">
    <property type="entry name" value="Sulfatase"/>
    <property type="match status" value="1"/>
</dbReference>
<dbReference type="EMBL" id="LAZR01034629">
    <property type="protein sequence ID" value="KKL44788.1"/>
    <property type="molecule type" value="Genomic_DNA"/>
</dbReference>
<protein>
    <recommendedName>
        <fullName evidence="1">Sulfatase N-terminal domain-containing protein</fullName>
    </recommendedName>
</protein>
<dbReference type="InterPro" id="IPR052701">
    <property type="entry name" value="GAG_Ulvan_Degrading_Sulfatases"/>
</dbReference>
<dbReference type="PANTHER" id="PTHR43751">
    <property type="entry name" value="SULFATASE"/>
    <property type="match status" value="1"/>
</dbReference>
<dbReference type="AlphaFoldDB" id="A0A0F9C672"/>
<evidence type="ECO:0000313" key="2">
    <source>
        <dbReference type="EMBL" id="KKL44788.1"/>
    </source>
</evidence>